<evidence type="ECO:0000256" key="1">
    <source>
        <dbReference type="SAM" id="MobiDB-lite"/>
    </source>
</evidence>
<accession>A0ABQ7CZH2</accession>
<organism evidence="2 3">
    <name type="scientific">Brassica cretica</name>
    <name type="common">Mustard</name>
    <dbReference type="NCBI Taxonomy" id="69181"/>
    <lineage>
        <taxon>Eukaryota</taxon>
        <taxon>Viridiplantae</taxon>
        <taxon>Streptophyta</taxon>
        <taxon>Embryophyta</taxon>
        <taxon>Tracheophyta</taxon>
        <taxon>Spermatophyta</taxon>
        <taxon>Magnoliopsida</taxon>
        <taxon>eudicotyledons</taxon>
        <taxon>Gunneridae</taxon>
        <taxon>Pentapetalae</taxon>
        <taxon>rosids</taxon>
        <taxon>malvids</taxon>
        <taxon>Brassicales</taxon>
        <taxon>Brassicaceae</taxon>
        <taxon>Brassiceae</taxon>
        <taxon>Brassica</taxon>
    </lineage>
</organism>
<gene>
    <name evidence="2" type="ORF">DY000_02014417</name>
</gene>
<protein>
    <submittedName>
        <fullName evidence="2">Uncharacterized protein</fullName>
    </submittedName>
</protein>
<proteinExistence type="predicted"/>
<name>A0ABQ7CZH2_BRACR</name>
<comment type="caution">
    <text evidence="2">The sequence shown here is derived from an EMBL/GenBank/DDBJ whole genome shotgun (WGS) entry which is preliminary data.</text>
</comment>
<sequence>MSVTSYPKRSRTPKATRWSTKSSTQAAQGSRRCCGESRALLRSPKLERIARRTFQAAGAERREAQPTRIGEPYPLRGKPSP</sequence>
<feature type="region of interest" description="Disordered" evidence="1">
    <location>
        <begin position="53"/>
        <end position="81"/>
    </location>
</feature>
<feature type="compositionally biased region" description="Polar residues" evidence="1">
    <location>
        <begin position="17"/>
        <end position="28"/>
    </location>
</feature>
<evidence type="ECO:0000313" key="3">
    <source>
        <dbReference type="Proteomes" id="UP000266723"/>
    </source>
</evidence>
<dbReference type="Proteomes" id="UP000266723">
    <property type="component" value="Unassembled WGS sequence"/>
</dbReference>
<dbReference type="EMBL" id="QGKV02000759">
    <property type="protein sequence ID" value="KAF3564782.1"/>
    <property type="molecule type" value="Genomic_DNA"/>
</dbReference>
<evidence type="ECO:0000313" key="2">
    <source>
        <dbReference type="EMBL" id="KAF3564782.1"/>
    </source>
</evidence>
<feature type="region of interest" description="Disordered" evidence="1">
    <location>
        <begin position="1"/>
        <end position="39"/>
    </location>
</feature>
<reference evidence="2 3" key="1">
    <citation type="journal article" date="2020" name="BMC Genomics">
        <title>Intraspecific diversification of the crop wild relative Brassica cretica Lam. using demographic model selection.</title>
        <authorList>
            <person name="Kioukis A."/>
            <person name="Michalopoulou V.A."/>
            <person name="Briers L."/>
            <person name="Pirintsos S."/>
            <person name="Studholme D.J."/>
            <person name="Pavlidis P."/>
            <person name="Sarris P.F."/>
        </authorList>
    </citation>
    <scope>NUCLEOTIDE SEQUENCE [LARGE SCALE GENOMIC DNA]</scope>
    <source>
        <strain evidence="3">cv. PFS-1207/04</strain>
    </source>
</reference>
<keyword evidence="3" id="KW-1185">Reference proteome</keyword>